<feature type="chain" id="PRO_5023065753" description="Secreted protein" evidence="1">
    <location>
        <begin position="32"/>
        <end position="119"/>
    </location>
</feature>
<name>A0A5C2S8V9_9APHY</name>
<dbReference type="Proteomes" id="UP000313359">
    <property type="component" value="Unassembled WGS sequence"/>
</dbReference>
<organism evidence="2 3">
    <name type="scientific">Lentinus tigrinus ALCF2SS1-6</name>
    <dbReference type="NCBI Taxonomy" id="1328759"/>
    <lineage>
        <taxon>Eukaryota</taxon>
        <taxon>Fungi</taxon>
        <taxon>Dikarya</taxon>
        <taxon>Basidiomycota</taxon>
        <taxon>Agaricomycotina</taxon>
        <taxon>Agaricomycetes</taxon>
        <taxon>Polyporales</taxon>
        <taxon>Polyporaceae</taxon>
        <taxon>Lentinus</taxon>
    </lineage>
</organism>
<protein>
    <recommendedName>
        <fullName evidence="4">Secreted protein</fullName>
    </recommendedName>
</protein>
<sequence>MSDPAGHNPTSRASLWLACTAALYLDAVSYTCPTGRPYSLLSLQSLSVPLLSGPDLYLHLCSLRLMAQNDQYNHRQGHVCRCGSTPSAWPNLNREGDLVLFWPTLYFSRPRRSDRSVHA</sequence>
<dbReference type="AlphaFoldDB" id="A0A5C2S8V9"/>
<keyword evidence="3" id="KW-1185">Reference proteome</keyword>
<evidence type="ECO:0008006" key="4">
    <source>
        <dbReference type="Google" id="ProtNLM"/>
    </source>
</evidence>
<dbReference type="EMBL" id="ML122266">
    <property type="protein sequence ID" value="RPD60232.1"/>
    <property type="molecule type" value="Genomic_DNA"/>
</dbReference>
<evidence type="ECO:0000313" key="2">
    <source>
        <dbReference type="EMBL" id="RPD60232.1"/>
    </source>
</evidence>
<accession>A0A5C2S8V9</accession>
<evidence type="ECO:0000313" key="3">
    <source>
        <dbReference type="Proteomes" id="UP000313359"/>
    </source>
</evidence>
<gene>
    <name evidence="2" type="ORF">L227DRAFT_95663</name>
</gene>
<feature type="signal peptide" evidence="1">
    <location>
        <begin position="1"/>
        <end position="31"/>
    </location>
</feature>
<keyword evidence="1" id="KW-0732">Signal</keyword>
<evidence type="ECO:0000256" key="1">
    <source>
        <dbReference type="SAM" id="SignalP"/>
    </source>
</evidence>
<reference evidence="2" key="1">
    <citation type="journal article" date="2018" name="Genome Biol. Evol.">
        <title>Genomics and development of Lentinus tigrinus, a white-rot wood-decaying mushroom with dimorphic fruiting bodies.</title>
        <authorList>
            <person name="Wu B."/>
            <person name="Xu Z."/>
            <person name="Knudson A."/>
            <person name="Carlson A."/>
            <person name="Chen N."/>
            <person name="Kovaka S."/>
            <person name="LaButti K."/>
            <person name="Lipzen A."/>
            <person name="Pennachio C."/>
            <person name="Riley R."/>
            <person name="Schakwitz W."/>
            <person name="Umezawa K."/>
            <person name="Ohm R.A."/>
            <person name="Grigoriev I.V."/>
            <person name="Nagy L.G."/>
            <person name="Gibbons J."/>
            <person name="Hibbett D."/>
        </authorList>
    </citation>
    <scope>NUCLEOTIDE SEQUENCE [LARGE SCALE GENOMIC DNA]</scope>
    <source>
        <strain evidence="2">ALCF2SS1-6</strain>
    </source>
</reference>
<proteinExistence type="predicted"/>